<dbReference type="HAMAP" id="MF_00315">
    <property type="entry name" value="DXP_synth"/>
    <property type="match status" value="1"/>
</dbReference>
<comment type="subunit">
    <text evidence="5">Homodimer.</text>
</comment>
<sequence length="1438" mass="156746">MENPMAAGLMGGGSSSRPPDSTKSYADITRSKSFVEAVQSARSMIPETVQISKPLAAYHGEPALFITPEESSRLASPLKLSIVAKCSYGRPSFLDEEHSDQINKDLDPSKGRRKVWVRKMNQNVQVSEHQIVHNIMATADLNEGTDRAIVHDADDHGEQGGEQDHHNIIKDNFQIYAAEISKENIQISQPLIILDRVIETQEIFDTDYHQGWAKDLDNDSSQSNRDLRIQDTVIGKKNDTVAASTDITPGQADGLTKVDPQTNKELLIQDQVATKQASNSGHDLDPNIDKALAGDHMGVEDEDSGNLYSNTNRLSFMKIRNQSSIPPQTKIRSDINWLSSSTSEFHHEDSNSLNQLSVTATSLYKNKQKVYSVLARKDNCVKGDNETLKKMEKQRKVQHQQFGRILKFSGEKPSTPILDTVNYPIHMKNLSIKELEMLADELREEIVFSVSKTGGHLSSSLGVTDLTVALHHVFNTPEDKIIWDVGHQAYPHKILTGRRSRMHTIRQTSGLAGFPKREESVHDAFGAGHSSTSISAGLGMAVGRDLLGKDNHVISVIGDGAMTAGQAYEAMNNAGYLDSNLIIVLNDNEQVSLPTATVDGPAPPVGALSRALTRLQSSRKFRQLREATKGITRKIGGKAHEIAAKVDSYARGLVGGSEATLFEELGLYYIGPVDGHNVEDLVYIFEKVKAMPAPGPVLIHIITEKGKGYAPAEIAADKMHGVVKFEPATGKQLKPKAKTLSYTQYFAESLIAEAESDEKIVAIHAAMGGGTGLNFFQKRFPDRCFDVGIAEQHAVTFAAGLASEGLKPFCAIYSSFLQRGYDQVMHDVDLQKLPVRFAIDRAGLVGADGPTHCGAFDTTFMACLPNMVVMAPSDESELMRMVATAAAIDDRPSCFRFPRGNGIGSILPPNNKGTPIEIGKGRILKEGSKVAILGYGTIVQNCVAAAELLQMLGVSATVADARFCKPLDGDLIRRLAQEHEVLITVEEGSIGGFSSHVSHFMAMNGLLDGNLKWRAMMLPDRYIEHGSQTNQIEEAGLTSKQIAATALSLIGEKKDTLHLLNLTCGLFETLSNGRVQERGAKACLEAYVVDAWLIEDNQGRQAVGQPVSDYDLCNQVLNGLSQEYDPVHTSVLNRDSPILFDDLFGQLLTFEIRLDSHASMNSSDTPSTALFTNNASQPISQGRGTYRGRSNRYRGLGRGRHGRGRGRQPPQKLQAMGFMANPKAADELEGGSSSRPPDLPPISYTSILGTSSAPTMASSIIPPKKPCTHHGEPALFFTSEETSSLASPHRLSLIAKNFLYANKCIDLDHDSATDLIIVTKEGQTHEGSKSDVAVMVTVTAIENVNPDLPPTALLHYDKGKAQSQETSIQKPNQGALEEKGQLHSSAEEWTQIDGIERSRELELEVIGWTRKSQAAVGIEQNVGTSKDERKNALHSTNS</sequence>
<reference evidence="16 17" key="1">
    <citation type="submission" date="2020-04" db="EMBL/GenBank/DDBJ databases">
        <title>Plant Genome Project.</title>
        <authorList>
            <person name="Zhang R.-G."/>
        </authorList>
    </citation>
    <scope>NUCLEOTIDE SEQUENCE [LARGE SCALE GENOMIC DNA]</scope>
    <source>
        <strain evidence="16">YNK0</strain>
        <tissue evidence="16">Leaf</tissue>
    </source>
</reference>
<evidence type="ECO:0000256" key="9">
    <source>
        <dbReference type="ARBA" id="ARBA00022842"/>
    </source>
</evidence>
<evidence type="ECO:0000256" key="8">
    <source>
        <dbReference type="ARBA" id="ARBA00022723"/>
    </source>
</evidence>
<comment type="cofactor">
    <cofactor evidence="2">
        <name>thiamine diphosphate</name>
        <dbReference type="ChEBI" id="CHEBI:58937"/>
    </cofactor>
</comment>
<protein>
    <recommendedName>
        <fullName evidence="6">1-deoxy-D-xylulose-5-phosphate synthase</fullName>
        <ecNumber evidence="6">2.2.1.7</ecNumber>
    </recommendedName>
</protein>
<dbReference type="NCBIfam" id="NF003933">
    <property type="entry name" value="PRK05444.2-2"/>
    <property type="match status" value="1"/>
</dbReference>
<feature type="domain" description="Transketolase-like pyrimidine-binding" evidence="15">
    <location>
        <begin position="740"/>
        <end position="905"/>
    </location>
</feature>
<dbReference type="GO" id="GO:0009228">
    <property type="term" value="P:thiamine biosynthetic process"/>
    <property type="evidence" value="ECO:0007669"/>
    <property type="project" value="UniProtKB-KW"/>
</dbReference>
<evidence type="ECO:0000256" key="3">
    <source>
        <dbReference type="ARBA" id="ARBA00004980"/>
    </source>
</evidence>
<dbReference type="SMART" id="SM00861">
    <property type="entry name" value="Transket_pyr"/>
    <property type="match status" value="1"/>
</dbReference>
<accession>A0A835DDJ8</accession>
<comment type="pathway">
    <text evidence="3">Metabolic intermediate biosynthesis; 1-deoxy-D-xylulose 5-phosphate biosynthesis; 1-deoxy-D-xylulose 5-phosphate from D-glyceraldehyde 3-phosphate and pyruvate: step 1/1.</text>
</comment>
<feature type="region of interest" description="Disordered" evidence="14">
    <location>
        <begin position="1359"/>
        <end position="1384"/>
    </location>
</feature>
<evidence type="ECO:0000256" key="10">
    <source>
        <dbReference type="ARBA" id="ARBA00022977"/>
    </source>
</evidence>
<proteinExistence type="inferred from homology"/>
<dbReference type="Gene3D" id="3.40.50.970">
    <property type="match status" value="2"/>
</dbReference>
<evidence type="ECO:0000256" key="7">
    <source>
        <dbReference type="ARBA" id="ARBA00022679"/>
    </source>
</evidence>
<dbReference type="SUPFAM" id="SSF52518">
    <property type="entry name" value="Thiamin diphosphate-binding fold (THDP-binding)"/>
    <property type="match status" value="2"/>
</dbReference>
<comment type="cofactor">
    <cofactor evidence="1">
        <name>Mg(2+)</name>
        <dbReference type="ChEBI" id="CHEBI:18420"/>
    </cofactor>
</comment>
<dbReference type="PANTHER" id="PTHR43322">
    <property type="entry name" value="1-D-DEOXYXYLULOSE 5-PHOSPHATE SYNTHASE-RELATED"/>
    <property type="match status" value="1"/>
</dbReference>
<comment type="caution">
    <text evidence="16">The sequence shown here is derived from an EMBL/GenBank/DDBJ whole genome shotgun (WGS) entry which is preliminary data.</text>
</comment>
<dbReference type="FunFam" id="3.40.50.970:FF:000005">
    <property type="entry name" value="1-deoxy-D-xylulose-5-phosphate synthase"/>
    <property type="match status" value="1"/>
</dbReference>
<dbReference type="PANTHER" id="PTHR43322:SF6">
    <property type="entry name" value="1-DEOXY-D-XYLULOSE-5-PHOSPHATE SYNTHASE"/>
    <property type="match status" value="1"/>
</dbReference>
<dbReference type="GO" id="GO:0019288">
    <property type="term" value="P:isopentenyl diphosphate biosynthetic process, methylerythritol 4-phosphate pathway"/>
    <property type="evidence" value="ECO:0007669"/>
    <property type="project" value="UniProtKB-ARBA"/>
</dbReference>
<dbReference type="InterPro" id="IPR033248">
    <property type="entry name" value="Transketolase_C"/>
</dbReference>
<dbReference type="Pfam" id="PF02779">
    <property type="entry name" value="Transket_pyr"/>
    <property type="match status" value="1"/>
</dbReference>
<evidence type="ECO:0000256" key="2">
    <source>
        <dbReference type="ARBA" id="ARBA00001964"/>
    </source>
</evidence>
<evidence type="ECO:0000313" key="16">
    <source>
        <dbReference type="EMBL" id="KAF8400383.1"/>
    </source>
</evidence>
<feature type="region of interest" description="Disordered" evidence="14">
    <location>
        <begin position="1416"/>
        <end position="1438"/>
    </location>
</feature>
<keyword evidence="17" id="KW-1185">Reference proteome</keyword>
<keyword evidence="7" id="KW-0808">Transferase</keyword>
<evidence type="ECO:0000313" key="17">
    <source>
        <dbReference type="Proteomes" id="UP000655225"/>
    </source>
</evidence>
<dbReference type="GO" id="GO:0046872">
    <property type="term" value="F:metal ion binding"/>
    <property type="evidence" value="ECO:0007669"/>
    <property type="project" value="UniProtKB-KW"/>
</dbReference>
<evidence type="ECO:0000256" key="11">
    <source>
        <dbReference type="ARBA" id="ARBA00023052"/>
    </source>
</evidence>
<evidence type="ECO:0000256" key="6">
    <source>
        <dbReference type="ARBA" id="ARBA00013150"/>
    </source>
</evidence>
<dbReference type="OrthoDB" id="10266385at2759"/>
<feature type="region of interest" description="Disordered" evidence="14">
    <location>
        <begin position="1"/>
        <end position="25"/>
    </location>
</feature>
<evidence type="ECO:0000256" key="4">
    <source>
        <dbReference type="ARBA" id="ARBA00011081"/>
    </source>
</evidence>
<dbReference type="InterPro" id="IPR009014">
    <property type="entry name" value="Transketo_C/PFOR_II"/>
</dbReference>
<dbReference type="InterPro" id="IPR049557">
    <property type="entry name" value="Transketolase_CS"/>
</dbReference>
<evidence type="ECO:0000256" key="1">
    <source>
        <dbReference type="ARBA" id="ARBA00001946"/>
    </source>
</evidence>
<gene>
    <name evidence="16" type="ORF">HHK36_013681</name>
</gene>
<feature type="region of interest" description="Disordered" evidence="14">
    <location>
        <begin position="1159"/>
        <end position="1210"/>
    </location>
</feature>
<comment type="similarity">
    <text evidence="4">Belongs to the transketolase family. DXPS subfamily.</text>
</comment>
<dbReference type="Pfam" id="PF02780">
    <property type="entry name" value="Transketolase_C"/>
    <property type="match status" value="1"/>
</dbReference>
<organism evidence="16 17">
    <name type="scientific">Tetracentron sinense</name>
    <name type="common">Spur-leaf</name>
    <dbReference type="NCBI Taxonomy" id="13715"/>
    <lineage>
        <taxon>Eukaryota</taxon>
        <taxon>Viridiplantae</taxon>
        <taxon>Streptophyta</taxon>
        <taxon>Embryophyta</taxon>
        <taxon>Tracheophyta</taxon>
        <taxon>Spermatophyta</taxon>
        <taxon>Magnoliopsida</taxon>
        <taxon>Trochodendrales</taxon>
        <taxon>Trochodendraceae</taxon>
        <taxon>Tetracentron</taxon>
    </lineage>
</organism>
<keyword evidence="8" id="KW-0479">Metal-binding</keyword>
<dbReference type="UniPathway" id="UPA00064">
    <property type="reaction ID" value="UER00091"/>
</dbReference>
<dbReference type="NCBIfam" id="TIGR00204">
    <property type="entry name" value="dxs"/>
    <property type="match status" value="1"/>
</dbReference>
<feature type="compositionally biased region" description="Polar residues" evidence="14">
    <location>
        <begin position="1361"/>
        <end position="1372"/>
    </location>
</feature>
<evidence type="ECO:0000259" key="15">
    <source>
        <dbReference type="SMART" id="SM00861"/>
    </source>
</evidence>
<dbReference type="Pfam" id="PF13292">
    <property type="entry name" value="DXP_synthase_N"/>
    <property type="match status" value="1"/>
</dbReference>
<dbReference type="GO" id="GO:0016114">
    <property type="term" value="P:terpenoid biosynthetic process"/>
    <property type="evidence" value="ECO:0007669"/>
    <property type="project" value="InterPro"/>
</dbReference>
<keyword evidence="10" id="KW-0784">Thiamine biosynthesis</keyword>
<dbReference type="CDD" id="cd07033">
    <property type="entry name" value="TPP_PYR_DXS_TK_like"/>
    <property type="match status" value="1"/>
</dbReference>
<evidence type="ECO:0000256" key="5">
    <source>
        <dbReference type="ARBA" id="ARBA00011738"/>
    </source>
</evidence>
<dbReference type="FunFam" id="3.40.50.920:FF:000002">
    <property type="entry name" value="1-deoxy-D-xylulose-5-phosphate synthase"/>
    <property type="match status" value="1"/>
</dbReference>
<keyword evidence="11" id="KW-0786">Thiamine pyrophosphate</keyword>
<dbReference type="Proteomes" id="UP000655225">
    <property type="component" value="Unassembled WGS sequence"/>
</dbReference>
<dbReference type="InterPro" id="IPR029061">
    <property type="entry name" value="THDP-binding"/>
</dbReference>
<dbReference type="CDD" id="cd02007">
    <property type="entry name" value="TPP_DXS"/>
    <property type="match status" value="1"/>
</dbReference>
<evidence type="ECO:0000256" key="13">
    <source>
        <dbReference type="SAM" id="Coils"/>
    </source>
</evidence>
<dbReference type="Gene3D" id="3.40.50.920">
    <property type="match status" value="1"/>
</dbReference>
<dbReference type="InterPro" id="IPR005477">
    <property type="entry name" value="Dxylulose-5-P_synthase"/>
</dbReference>
<name>A0A835DDJ8_TETSI</name>
<dbReference type="EMBL" id="JABCRI010000009">
    <property type="protein sequence ID" value="KAF8400383.1"/>
    <property type="molecule type" value="Genomic_DNA"/>
</dbReference>
<dbReference type="PROSITE" id="PS00802">
    <property type="entry name" value="TRANSKETOLASE_2"/>
    <property type="match status" value="1"/>
</dbReference>
<dbReference type="PROSITE" id="PS00801">
    <property type="entry name" value="TRANSKETOLASE_1"/>
    <property type="match status" value="1"/>
</dbReference>
<feature type="compositionally biased region" description="Basic residues" evidence="14">
    <location>
        <begin position="1189"/>
        <end position="1206"/>
    </location>
</feature>
<evidence type="ECO:0000256" key="12">
    <source>
        <dbReference type="ARBA" id="ARBA00023229"/>
    </source>
</evidence>
<keyword evidence="9" id="KW-0460">Magnesium</keyword>
<feature type="coiled-coil region" evidence="13">
    <location>
        <begin position="425"/>
        <end position="452"/>
    </location>
</feature>
<evidence type="ECO:0000256" key="14">
    <source>
        <dbReference type="SAM" id="MobiDB-lite"/>
    </source>
</evidence>
<dbReference type="InterPro" id="IPR020826">
    <property type="entry name" value="Transketolase_BS"/>
</dbReference>
<dbReference type="SUPFAM" id="SSF52922">
    <property type="entry name" value="TK C-terminal domain-like"/>
    <property type="match status" value="1"/>
</dbReference>
<keyword evidence="13" id="KW-0175">Coiled coil</keyword>
<feature type="compositionally biased region" description="Polar residues" evidence="14">
    <location>
        <begin position="1159"/>
        <end position="1183"/>
    </location>
</feature>
<dbReference type="EC" id="2.2.1.7" evidence="6"/>
<keyword evidence="12" id="KW-0414">Isoprene biosynthesis</keyword>
<dbReference type="InterPro" id="IPR005475">
    <property type="entry name" value="Transketolase-like_Pyr-bd"/>
</dbReference>
<dbReference type="GO" id="GO:0008661">
    <property type="term" value="F:1-deoxy-D-xylulose-5-phosphate synthase activity"/>
    <property type="evidence" value="ECO:0007669"/>
    <property type="project" value="UniProtKB-EC"/>
</dbReference>